<reference evidence="1 2" key="1">
    <citation type="submission" date="2015-11" db="EMBL/GenBank/DDBJ databases">
        <title>Genomic analysis of 38 Legionella species identifies large and diverse effector repertoires.</title>
        <authorList>
            <person name="Burstein D."/>
            <person name="Amaro F."/>
            <person name="Zusman T."/>
            <person name="Lifshitz Z."/>
            <person name="Cohen O."/>
            <person name="Gilbert J.A."/>
            <person name="Pupko T."/>
            <person name="Shuman H.A."/>
            <person name="Segal G."/>
        </authorList>
    </citation>
    <scope>NUCLEOTIDE SEQUENCE [LARGE SCALE GENOMIC DNA]</scope>
    <source>
        <strain evidence="1 2">ATCC 49505</strain>
    </source>
</reference>
<organism evidence="1 2">
    <name type="scientific">Legionella londiniensis</name>
    <dbReference type="NCBI Taxonomy" id="45068"/>
    <lineage>
        <taxon>Bacteria</taxon>
        <taxon>Pseudomonadati</taxon>
        <taxon>Pseudomonadota</taxon>
        <taxon>Gammaproteobacteria</taxon>
        <taxon>Legionellales</taxon>
        <taxon>Legionellaceae</taxon>
        <taxon>Legionella</taxon>
    </lineage>
</organism>
<dbReference type="OrthoDB" id="10011575at2"/>
<evidence type="ECO:0000313" key="2">
    <source>
        <dbReference type="Proteomes" id="UP000054997"/>
    </source>
</evidence>
<dbReference type="RefSeq" id="WP_058528227.1">
    <property type="nucleotide sequence ID" value="NZ_CAAAHZ010000013.1"/>
</dbReference>
<dbReference type="PATRIC" id="fig|45068.5.peg.228"/>
<dbReference type="InterPro" id="IPR036047">
    <property type="entry name" value="F-box-like_dom_sf"/>
</dbReference>
<dbReference type="SUPFAM" id="SSF81383">
    <property type="entry name" value="F-box domain"/>
    <property type="match status" value="1"/>
</dbReference>
<gene>
    <name evidence="1" type="ORF">Llon_0217</name>
</gene>
<name>A0A0W0VSW3_9GAMM</name>
<sequence length="465" mass="52323">MPLSFFDQPHDSNLETLSFLGPSELEKKRLVCAKFNFLALSNQLWNAFLKEPFRIYDSKMQGEARAIYIKHPECRLPKFAREDQHGRSWFAKRMKLETQKYLERKAPDRSALPIHRQLNPLRMNLQTASSLIQANLVSIERAGRLNDTERAKLRVTKELLLANYISFEEAMEMQFSGEEGDKIQSAAALLIANRISLEEVKMLTFEEAYNLGRVAPLVISGNIALNEGRRLTREESENLHAATTLVATGKLTVSDAKQLSLSDSQRLHLKEAAALIQDGILTLQEAVNLTNRERISVCDLKPLIQNNLLTVAEAKRLTTMELLNLHKVMPLIFSERLTIREAKRLSEQECKNLFCLEPLITAGELPIAEAKALNIPDGLGEPLHLLAPLILKGFFLWEDVINLDAAQAINLQFLAALTGRRDMHISEDDIGIALQEPALTKVQGAENKPEMMPYRQAFPASGSPI</sequence>
<protein>
    <submittedName>
        <fullName evidence="1">Uncharacterized protein</fullName>
    </submittedName>
</protein>
<proteinExistence type="predicted"/>
<dbReference type="AlphaFoldDB" id="A0A0W0VSW3"/>
<evidence type="ECO:0000313" key="1">
    <source>
        <dbReference type="EMBL" id="KTD23332.1"/>
    </source>
</evidence>
<dbReference type="EMBL" id="LNYK01000001">
    <property type="protein sequence ID" value="KTD23332.1"/>
    <property type="molecule type" value="Genomic_DNA"/>
</dbReference>
<keyword evidence="2" id="KW-1185">Reference proteome</keyword>
<dbReference type="Proteomes" id="UP000054997">
    <property type="component" value="Unassembled WGS sequence"/>
</dbReference>
<accession>A0A0W0VSW3</accession>
<comment type="caution">
    <text evidence="1">The sequence shown here is derived from an EMBL/GenBank/DDBJ whole genome shotgun (WGS) entry which is preliminary data.</text>
</comment>